<proteinExistence type="predicted"/>
<keyword evidence="4" id="KW-0418">Kinase</keyword>
<evidence type="ECO:0000256" key="2">
    <source>
        <dbReference type="ARBA" id="ARBA00022679"/>
    </source>
</evidence>
<keyword evidence="2" id="KW-0808">Transferase</keyword>
<feature type="domain" description="Protein kinase" evidence="8">
    <location>
        <begin position="410"/>
        <end position="723"/>
    </location>
</feature>
<dbReference type="Gene3D" id="3.30.200.20">
    <property type="entry name" value="Phosphorylase Kinase, domain 1"/>
    <property type="match status" value="1"/>
</dbReference>
<evidence type="ECO:0000313" key="9">
    <source>
        <dbReference type="Ensembl" id="ENSORLP00015007888.1"/>
    </source>
</evidence>
<dbReference type="PANTHER" id="PTHR24058">
    <property type="entry name" value="DUAL SPECIFICITY PROTEIN KINASE"/>
    <property type="match status" value="1"/>
</dbReference>
<dbReference type="InterPro" id="IPR008271">
    <property type="entry name" value="Ser/Thr_kinase_AS"/>
</dbReference>
<feature type="binding site" evidence="6">
    <location>
        <position position="439"/>
    </location>
    <ligand>
        <name>ATP</name>
        <dbReference type="ChEBI" id="CHEBI:30616"/>
    </ligand>
</feature>
<evidence type="ECO:0000256" key="7">
    <source>
        <dbReference type="SAM" id="MobiDB-lite"/>
    </source>
</evidence>
<feature type="region of interest" description="Disordered" evidence="7">
    <location>
        <begin position="370"/>
        <end position="394"/>
    </location>
</feature>
<feature type="compositionally biased region" description="Basic and acidic residues" evidence="7">
    <location>
        <begin position="370"/>
        <end position="380"/>
    </location>
</feature>
<name>A0A3P9HK16_ORYLA</name>
<dbReference type="InterPro" id="IPR000719">
    <property type="entry name" value="Prot_kinase_dom"/>
</dbReference>
<evidence type="ECO:0000256" key="1">
    <source>
        <dbReference type="ARBA" id="ARBA00022527"/>
    </source>
</evidence>
<feature type="compositionally biased region" description="Low complexity" evidence="7">
    <location>
        <begin position="334"/>
        <end position="349"/>
    </location>
</feature>
<reference evidence="9" key="4">
    <citation type="submission" date="2025-09" db="UniProtKB">
        <authorList>
            <consortium name="Ensembl"/>
        </authorList>
    </citation>
    <scope>IDENTIFICATION</scope>
    <source>
        <strain evidence="9">HSOK</strain>
    </source>
</reference>
<reference evidence="9" key="3">
    <citation type="submission" date="2025-08" db="UniProtKB">
        <authorList>
            <consortium name="Ensembl"/>
        </authorList>
    </citation>
    <scope>IDENTIFICATION</scope>
    <source>
        <strain evidence="9">HSOK</strain>
    </source>
</reference>
<evidence type="ECO:0000256" key="6">
    <source>
        <dbReference type="PROSITE-ProRule" id="PRU10141"/>
    </source>
</evidence>
<organism evidence="9 10">
    <name type="scientific">Oryzias latipes</name>
    <name type="common">Japanese rice fish</name>
    <name type="synonym">Japanese killifish</name>
    <dbReference type="NCBI Taxonomy" id="8090"/>
    <lineage>
        <taxon>Eukaryota</taxon>
        <taxon>Metazoa</taxon>
        <taxon>Chordata</taxon>
        <taxon>Craniata</taxon>
        <taxon>Vertebrata</taxon>
        <taxon>Euteleostomi</taxon>
        <taxon>Actinopterygii</taxon>
        <taxon>Neopterygii</taxon>
        <taxon>Teleostei</taxon>
        <taxon>Neoteleostei</taxon>
        <taxon>Acanthomorphata</taxon>
        <taxon>Ovalentaria</taxon>
        <taxon>Atherinomorphae</taxon>
        <taxon>Beloniformes</taxon>
        <taxon>Adrianichthyidae</taxon>
        <taxon>Oryziinae</taxon>
        <taxon>Oryzias</taxon>
    </lineage>
</organism>
<dbReference type="SMART" id="SM00220">
    <property type="entry name" value="S_TKc"/>
    <property type="match status" value="2"/>
</dbReference>
<dbReference type="InterPro" id="IPR017441">
    <property type="entry name" value="Protein_kinase_ATP_BS"/>
</dbReference>
<dbReference type="InterPro" id="IPR011009">
    <property type="entry name" value="Kinase-like_dom_sf"/>
</dbReference>
<protein>
    <recommendedName>
        <fullName evidence="8">Protein kinase domain-containing protein</fullName>
    </recommendedName>
</protein>
<keyword evidence="5 6" id="KW-0067">ATP-binding</keyword>
<reference key="1">
    <citation type="journal article" date="2007" name="Nature">
        <title>The medaka draft genome and insights into vertebrate genome evolution.</title>
        <authorList>
            <person name="Kasahara M."/>
            <person name="Naruse K."/>
            <person name="Sasaki S."/>
            <person name="Nakatani Y."/>
            <person name="Qu W."/>
            <person name="Ahsan B."/>
            <person name="Yamada T."/>
            <person name="Nagayasu Y."/>
            <person name="Doi K."/>
            <person name="Kasai Y."/>
            <person name="Jindo T."/>
            <person name="Kobayashi D."/>
            <person name="Shimada A."/>
            <person name="Toyoda A."/>
            <person name="Kuroki Y."/>
            <person name="Fujiyama A."/>
            <person name="Sasaki T."/>
            <person name="Shimizu A."/>
            <person name="Asakawa S."/>
            <person name="Shimizu N."/>
            <person name="Hashimoto S."/>
            <person name="Yang J."/>
            <person name="Lee Y."/>
            <person name="Matsushima K."/>
            <person name="Sugano S."/>
            <person name="Sakaizumi M."/>
            <person name="Narita T."/>
            <person name="Ohishi K."/>
            <person name="Haga S."/>
            <person name="Ohta F."/>
            <person name="Nomoto H."/>
            <person name="Nogata K."/>
            <person name="Morishita T."/>
            <person name="Endo T."/>
            <person name="Shin-I T."/>
            <person name="Takeda H."/>
            <person name="Morishita S."/>
            <person name="Kohara Y."/>
        </authorList>
    </citation>
    <scope>NUCLEOTIDE SEQUENCE [LARGE SCALE GENOMIC DNA]</scope>
    <source>
        <strain>Hd-rR</strain>
    </source>
</reference>
<dbReference type="InterPro" id="IPR050494">
    <property type="entry name" value="Ser_Thr_dual-spec_kinase"/>
</dbReference>
<feature type="domain" description="Protein kinase" evidence="8">
    <location>
        <begin position="40"/>
        <end position="300"/>
    </location>
</feature>
<dbReference type="SUPFAM" id="SSF56112">
    <property type="entry name" value="Protein kinase-like (PK-like)"/>
    <property type="match status" value="2"/>
</dbReference>
<sequence length="756" mass="84883">HFCNSQSNSGRGGVEVEGGLVECRPPKHPPSQRADCLATANQPNIFGRGSQPIERVKAGFSSESLLVLGRKNNVSLLTPSLQMKLIKDLDPDQNHLIKMFECFTFHRATCIVYELLDVSLFDSYKRVSSTRTHLCLIRHIAQQLLKALKALKSIGVAHCDIKLDNIMFTDPDSVNVKLIDFGLAVETKKLSTITDIQVPPFRAPEVILGIPLDESVDMWALGVVLACVYFGNYPFPSKTEYETIRAMVQIFGLPEPEVLHKAKNKAAFFTRDNGDWRLCTPEEYTESTGQPSQALEHDFITMKHLAEKSKAVYAGKARKVMGKTPPSEAQVNPSASSSSSMSGSSYKSLKSSDREIADISEKPVFQENLEKTEVLQTDKNKAKKSSGRKKEKKSFGVKKGQLLVGNLGTYRVEKFLGEGNHGKVTKCSKLGSQEMFAIKILEDVNEGKEESEAMKLIEDLDPDENNLIKFYECFSYKNVICLVYEILDECLCDCLEDDDPTDLCNIRAIALQMFQALHALKSVGVVHGDIKLDNIMFAEKESLRIKLIDFGFAMKAKNLLKGTNIQVTPFRAPEVLLGLPLDESIDMWGLGVVLSSLYYGNYPFPSETEYETIRAMVQIFGLPEEDLLNAGDFTEGFFTWDDDGSNSGWRLLTPDEYTQDTGEELEDVDHVMDLDQMTEIQKDLHEDHDDDDHRAFIDLLKRMLEVNPQRRITPSQALEHDFITMKHLAGENKAKYAAKAKDLMGQIQLEEKEKKT</sequence>
<keyword evidence="1" id="KW-0723">Serine/threonine-protein kinase</keyword>
<dbReference type="Ensembl" id="ENSORLT00015001755.1">
    <property type="protein sequence ID" value="ENSORLP00015007888.1"/>
    <property type="gene ID" value="ENSORLG00015008831.1"/>
</dbReference>
<feature type="region of interest" description="Disordered" evidence="7">
    <location>
        <begin position="1"/>
        <end position="34"/>
    </location>
</feature>
<dbReference type="GO" id="GO:0005524">
    <property type="term" value="F:ATP binding"/>
    <property type="evidence" value="ECO:0007669"/>
    <property type="project" value="UniProtKB-UniRule"/>
</dbReference>
<dbReference type="Pfam" id="PF00069">
    <property type="entry name" value="Pkinase"/>
    <property type="match status" value="2"/>
</dbReference>
<accession>A0A3P9HK16</accession>
<dbReference type="PROSITE" id="PS00108">
    <property type="entry name" value="PROTEIN_KINASE_ST"/>
    <property type="match status" value="2"/>
</dbReference>
<reference evidence="9 10" key="2">
    <citation type="submission" date="2017-04" db="EMBL/GenBank/DDBJ databases">
        <title>CpG methylation of centromeres and impact of large insertions on vertebrate speciation.</title>
        <authorList>
            <person name="Ichikawa K."/>
            <person name="Yoshimura J."/>
            <person name="Morishita S."/>
        </authorList>
    </citation>
    <scope>NUCLEOTIDE SEQUENCE</scope>
    <source>
        <strain evidence="9 10">HSOK</strain>
    </source>
</reference>
<keyword evidence="3 6" id="KW-0547">Nucleotide-binding</keyword>
<dbReference type="Proteomes" id="UP000265200">
    <property type="component" value="Chromosome 22"/>
</dbReference>
<feature type="compositionally biased region" description="Basic residues" evidence="7">
    <location>
        <begin position="381"/>
        <end position="394"/>
    </location>
</feature>
<evidence type="ECO:0000256" key="5">
    <source>
        <dbReference type="ARBA" id="ARBA00022840"/>
    </source>
</evidence>
<evidence type="ECO:0000256" key="3">
    <source>
        <dbReference type="ARBA" id="ARBA00022741"/>
    </source>
</evidence>
<evidence type="ECO:0000256" key="4">
    <source>
        <dbReference type="ARBA" id="ARBA00022777"/>
    </source>
</evidence>
<dbReference type="AlphaFoldDB" id="A0A3P9HK16"/>
<dbReference type="PANTHER" id="PTHR24058:SF53">
    <property type="entry name" value="HOMEODOMAIN-INTERACTING PROTEIN KINASE 2"/>
    <property type="match status" value="1"/>
</dbReference>
<dbReference type="PROSITE" id="PS50011">
    <property type="entry name" value="PROTEIN_KINASE_DOM"/>
    <property type="match status" value="2"/>
</dbReference>
<dbReference type="GO" id="GO:0004674">
    <property type="term" value="F:protein serine/threonine kinase activity"/>
    <property type="evidence" value="ECO:0007669"/>
    <property type="project" value="UniProtKB-KW"/>
</dbReference>
<evidence type="ECO:0000313" key="10">
    <source>
        <dbReference type="Proteomes" id="UP000265200"/>
    </source>
</evidence>
<dbReference type="PROSITE" id="PS00107">
    <property type="entry name" value="PROTEIN_KINASE_ATP"/>
    <property type="match status" value="1"/>
</dbReference>
<dbReference type="Gene3D" id="1.10.510.10">
    <property type="entry name" value="Transferase(Phosphotransferase) domain 1"/>
    <property type="match status" value="2"/>
</dbReference>
<evidence type="ECO:0000259" key="8">
    <source>
        <dbReference type="PROSITE" id="PS50011"/>
    </source>
</evidence>
<feature type="region of interest" description="Disordered" evidence="7">
    <location>
        <begin position="316"/>
        <end position="353"/>
    </location>
</feature>